<organism evidence="2 3">
    <name type="scientific">Formicincola oecophyllae</name>
    <dbReference type="NCBI Taxonomy" id="2558361"/>
    <lineage>
        <taxon>Bacteria</taxon>
        <taxon>Pseudomonadati</taxon>
        <taxon>Pseudomonadota</taxon>
        <taxon>Alphaproteobacteria</taxon>
        <taxon>Acetobacterales</taxon>
        <taxon>Acetobacteraceae</taxon>
        <taxon>Formicincola</taxon>
    </lineage>
</organism>
<reference evidence="2 3" key="1">
    <citation type="submission" date="2019-03" db="EMBL/GenBank/DDBJ databases">
        <title>The complete genome sequence of Swingsia_sp. F3b2 LMG30590(T).</title>
        <authorList>
            <person name="Chua K.-O."/>
            <person name="Chan K.-G."/>
            <person name="See-Too W.-S."/>
        </authorList>
    </citation>
    <scope>NUCLEOTIDE SEQUENCE [LARGE SCALE GENOMIC DNA]</scope>
    <source>
        <strain evidence="2 3">F3b2</strain>
    </source>
</reference>
<dbReference type="AlphaFoldDB" id="A0A4Y6UCB5"/>
<evidence type="ECO:0000313" key="3">
    <source>
        <dbReference type="Proteomes" id="UP000318709"/>
    </source>
</evidence>
<proteinExistence type="predicted"/>
<dbReference type="KEGG" id="swf:E3E12_07940"/>
<accession>A0A4Y6UCB5</accession>
<feature type="signal peptide" evidence="1">
    <location>
        <begin position="1"/>
        <end position="28"/>
    </location>
</feature>
<evidence type="ECO:0000256" key="1">
    <source>
        <dbReference type="SAM" id="SignalP"/>
    </source>
</evidence>
<sequence length="213" mass="23825">MNRKISVRSVSKFFTALAVMAFFSTAQAQENEKRNCASPIIKSYNSPFGEGETVALVNSSLKGCHLVATVSAYNELGNSPKESLHVISVQKGGWHFHRNPNGYPNLLYGRSDIQFNFMKDRKNHTFMNAMMVHDENNNYDKSENFGLLFSDGVLVQYEYGPNVQGILYMSTPIKIAASEFRKAYPVAIVKGTDASIILPPLDPKMKEDFLNAK</sequence>
<name>A0A4Y6UCB5_9PROT</name>
<keyword evidence="3" id="KW-1185">Reference proteome</keyword>
<dbReference type="RefSeq" id="WP_141443830.1">
    <property type="nucleotide sequence ID" value="NZ_CP038231.1"/>
</dbReference>
<dbReference type="EMBL" id="CP038231">
    <property type="protein sequence ID" value="QDH14126.1"/>
    <property type="molecule type" value="Genomic_DNA"/>
</dbReference>
<keyword evidence="1" id="KW-0732">Signal</keyword>
<gene>
    <name evidence="2" type="ORF">E3E12_07940</name>
</gene>
<dbReference type="Proteomes" id="UP000318709">
    <property type="component" value="Chromosome"/>
</dbReference>
<protein>
    <submittedName>
        <fullName evidence="2">Uncharacterized protein</fullName>
    </submittedName>
</protein>
<feature type="chain" id="PRO_5021451583" evidence="1">
    <location>
        <begin position="29"/>
        <end position="213"/>
    </location>
</feature>
<evidence type="ECO:0000313" key="2">
    <source>
        <dbReference type="EMBL" id="QDH14126.1"/>
    </source>
</evidence>